<dbReference type="GO" id="GO:0030247">
    <property type="term" value="F:polysaccharide binding"/>
    <property type="evidence" value="ECO:0007669"/>
    <property type="project" value="InterPro"/>
</dbReference>
<name>A0A3L6QBD7_PANMI</name>
<sequence length="341" mass="36034">MMLLSSTRSTEAKISVLAFRLLILTTAVAAAPVALPGCPETCGNITVPYPFGTRPGCFREGFNLTCEETPGRRPKLLVGDGVEVVGISLPEGTVRIHSKMLGVSLPLNTTSLPFNASWSAGLMATGRRLAVSTKYNRFVAMGCNLLASLVIDSDASDSGTSYVSVCAALCSGGSEVSDTSCSGVGCCQTPIALGLPSYRVQLSELAGEQAAESSGVGVTSASFGVGALFIADQEWFSRKGPLLQLDYFGDQQRTINTEVIPTVLEWSLDSNDRDVFWWRQPGDSGRCLSLNSIIVYIGVDGSKFGRARCNCSKGFEGNPYIANGCQVSQSVSFGAIVVYVI</sequence>
<evidence type="ECO:0000313" key="5">
    <source>
        <dbReference type="EMBL" id="RLM74916.1"/>
    </source>
</evidence>
<evidence type="ECO:0000259" key="4">
    <source>
        <dbReference type="Pfam" id="PF13947"/>
    </source>
</evidence>
<evidence type="ECO:0000256" key="1">
    <source>
        <dbReference type="ARBA" id="ARBA00004167"/>
    </source>
</evidence>
<evidence type="ECO:0000256" key="3">
    <source>
        <dbReference type="SAM" id="SignalP"/>
    </source>
</evidence>
<comment type="subcellular location">
    <subcellularLocation>
        <location evidence="1">Membrane</location>
        <topology evidence="1">Single-pass membrane protein</topology>
    </subcellularLocation>
</comment>
<accession>A0A3L6QBD7</accession>
<keyword evidence="2 3" id="KW-0732">Signal</keyword>
<dbReference type="STRING" id="4540.A0A3L6QBD7"/>
<feature type="domain" description="Wall-associated receptor kinase galacturonan-binding" evidence="4">
    <location>
        <begin position="38"/>
        <end position="97"/>
    </location>
</feature>
<gene>
    <name evidence="5" type="ORF">C2845_PM15G23630</name>
</gene>
<keyword evidence="6" id="KW-1185">Reference proteome</keyword>
<dbReference type="OrthoDB" id="691538at2759"/>
<feature type="chain" id="PRO_5018265837" description="Wall-associated receptor kinase galacturonan-binding domain-containing protein" evidence="3">
    <location>
        <begin position="31"/>
        <end position="341"/>
    </location>
</feature>
<dbReference type="GO" id="GO:0016020">
    <property type="term" value="C:membrane"/>
    <property type="evidence" value="ECO:0007669"/>
    <property type="project" value="UniProtKB-SubCell"/>
</dbReference>
<dbReference type="Pfam" id="PF13947">
    <property type="entry name" value="GUB_WAK_bind"/>
    <property type="match status" value="1"/>
</dbReference>
<dbReference type="PANTHER" id="PTHR33491">
    <property type="entry name" value="OSJNBA0016N04.9 PROTEIN"/>
    <property type="match status" value="1"/>
</dbReference>
<comment type="caution">
    <text evidence="5">The sequence shown here is derived from an EMBL/GenBank/DDBJ whole genome shotgun (WGS) entry which is preliminary data.</text>
</comment>
<dbReference type="InterPro" id="IPR025287">
    <property type="entry name" value="WAK_GUB"/>
</dbReference>
<evidence type="ECO:0000256" key="2">
    <source>
        <dbReference type="ARBA" id="ARBA00022729"/>
    </source>
</evidence>
<dbReference type="EMBL" id="PQIB02000013">
    <property type="protein sequence ID" value="RLM74916.1"/>
    <property type="molecule type" value="Genomic_DNA"/>
</dbReference>
<reference evidence="6" key="1">
    <citation type="journal article" date="2019" name="Nat. Commun.">
        <title>The genome of broomcorn millet.</title>
        <authorList>
            <person name="Zou C."/>
            <person name="Miki D."/>
            <person name="Li D."/>
            <person name="Tang Q."/>
            <person name="Xiao L."/>
            <person name="Rajput S."/>
            <person name="Deng P."/>
            <person name="Jia W."/>
            <person name="Huang R."/>
            <person name="Zhang M."/>
            <person name="Sun Y."/>
            <person name="Hu J."/>
            <person name="Fu X."/>
            <person name="Schnable P.S."/>
            <person name="Li F."/>
            <person name="Zhang H."/>
            <person name="Feng B."/>
            <person name="Zhu X."/>
            <person name="Liu R."/>
            <person name="Schnable J.C."/>
            <person name="Zhu J.-K."/>
            <person name="Zhang H."/>
        </authorList>
    </citation>
    <scope>NUCLEOTIDE SEQUENCE [LARGE SCALE GENOMIC DNA]</scope>
</reference>
<organism evidence="5 6">
    <name type="scientific">Panicum miliaceum</name>
    <name type="common">Proso millet</name>
    <name type="synonym">Broomcorn millet</name>
    <dbReference type="NCBI Taxonomy" id="4540"/>
    <lineage>
        <taxon>Eukaryota</taxon>
        <taxon>Viridiplantae</taxon>
        <taxon>Streptophyta</taxon>
        <taxon>Embryophyta</taxon>
        <taxon>Tracheophyta</taxon>
        <taxon>Spermatophyta</taxon>
        <taxon>Magnoliopsida</taxon>
        <taxon>Liliopsida</taxon>
        <taxon>Poales</taxon>
        <taxon>Poaceae</taxon>
        <taxon>PACMAD clade</taxon>
        <taxon>Panicoideae</taxon>
        <taxon>Panicodae</taxon>
        <taxon>Paniceae</taxon>
        <taxon>Panicinae</taxon>
        <taxon>Panicum</taxon>
        <taxon>Panicum sect. Panicum</taxon>
    </lineage>
</organism>
<dbReference type="AlphaFoldDB" id="A0A3L6QBD7"/>
<proteinExistence type="predicted"/>
<evidence type="ECO:0000313" key="6">
    <source>
        <dbReference type="Proteomes" id="UP000275267"/>
    </source>
</evidence>
<feature type="signal peptide" evidence="3">
    <location>
        <begin position="1"/>
        <end position="30"/>
    </location>
</feature>
<dbReference type="Proteomes" id="UP000275267">
    <property type="component" value="Unassembled WGS sequence"/>
</dbReference>
<protein>
    <recommendedName>
        <fullName evidence="4">Wall-associated receptor kinase galacturonan-binding domain-containing protein</fullName>
    </recommendedName>
</protein>